<dbReference type="EnsemblMetazoa" id="CPIJ014546-RA">
    <property type="protein sequence ID" value="CPIJ014546-PA"/>
    <property type="gene ID" value="CPIJ014546"/>
</dbReference>
<feature type="signal peptide" evidence="4">
    <location>
        <begin position="1"/>
        <end position="19"/>
    </location>
</feature>
<dbReference type="GO" id="GO:0005576">
    <property type="term" value="C:extracellular region"/>
    <property type="evidence" value="ECO:0007669"/>
    <property type="project" value="UniProtKB-SubCell"/>
</dbReference>
<dbReference type="KEGG" id="cqu:CpipJ_CPIJ014546"/>
<evidence type="ECO:0000256" key="2">
    <source>
        <dbReference type="ARBA" id="ARBA00008098"/>
    </source>
</evidence>
<keyword evidence="4" id="KW-0732">Signal</keyword>
<evidence type="ECO:0000313" key="7">
    <source>
        <dbReference type="Proteomes" id="UP000002320"/>
    </source>
</evidence>
<evidence type="ECO:0000256" key="3">
    <source>
        <dbReference type="ARBA" id="ARBA00022525"/>
    </source>
</evidence>
<dbReference type="SUPFAM" id="SSF47565">
    <property type="entry name" value="Insect pheromone/odorant-binding proteins"/>
    <property type="match status" value="1"/>
</dbReference>
<dbReference type="Pfam" id="PF01395">
    <property type="entry name" value="PBP_GOBP"/>
    <property type="match status" value="1"/>
</dbReference>
<dbReference type="VEuPathDB" id="VectorBase:CQUJHB017094"/>
<evidence type="ECO:0000313" key="6">
    <source>
        <dbReference type="EnsemblMetazoa" id="CPIJ014546-PA"/>
    </source>
</evidence>
<dbReference type="Gene3D" id="1.10.238.20">
    <property type="entry name" value="Pheromone/general odorant binding protein domain"/>
    <property type="match status" value="1"/>
</dbReference>
<dbReference type="GO" id="GO:0005549">
    <property type="term" value="F:odorant binding"/>
    <property type="evidence" value="ECO:0007669"/>
    <property type="project" value="InterPro"/>
</dbReference>
<keyword evidence="3" id="KW-0964">Secreted</keyword>
<accession>B0X6Y6</accession>
<protein>
    <submittedName>
        <fullName evidence="5 6">Salivary short D7 protein 4</fullName>
    </submittedName>
</protein>
<evidence type="ECO:0000256" key="1">
    <source>
        <dbReference type="ARBA" id="ARBA00004613"/>
    </source>
</evidence>
<feature type="chain" id="PRO_5011409025" evidence="4">
    <location>
        <begin position="20"/>
        <end position="155"/>
    </location>
</feature>
<dbReference type="InterPro" id="IPR036728">
    <property type="entry name" value="PBP_GOBP_sf"/>
</dbReference>
<proteinExistence type="inferred from homology"/>
<dbReference type="InParanoid" id="B0X6Y6"/>
<organism>
    <name type="scientific">Culex quinquefasciatus</name>
    <name type="common">Southern house mosquito</name>
    <name type="synonym">Culex pungens</name>
    <dbReference type="NCBI Taxonomy" id="7176"/>
    <lineage>
        <taxon>Eukaryota</taxon>
        <taxon>Metazoa</taxon>
        <taxon>Ecdysozoa</taxon>
        <taxon>Arthropoda</taxon>
        <taxon>Hexapoda</taxon>
        <taxon>Insecta</taxon>
        <taxon>Pterygota</taxon>
        <taxon>Neoptera</taxon>
        <taxon>Endopterygota</taxon>
        <taxon>Diptera</taxon>
        <taxon>Nematocera</taxon>
        <taxon>Culicoidea</taxon>
        <taxon>Culicidae</taxon>
        <taxon>Culicinae</taxon>
        <taxon>Culicini</taxon>
        <taxon>Culex</taxon>
        <taxon>Culex</taxon>
    </lineage>
</organism>
<comment type="similarity">
    <text evidence="2">Belongs to the PBP/GOBP family.</text>
</comment>
<reference evidence="5" key="1">
    <citation type="submission" date="2007-03" db="EMBL/GenBank/DDBJ databases">
        <title>Annotation of Culex pipiens quinquefasciatus.</title>
        <authorList>
            <consortium name="The Broad Institute Genome Sequencing Platform"/>
            <person name="Atkinson P.W."/>
            <person name="Hemingway J."/>
            <person name="Christensen B.M."/>
            <person name="Higgs S."/>
            <person name="Kodira C."/>
            <person name="Hannick L."/>
            <person name="Megy K."/>
            <person name="O'Leary S."/>
            <person name="Pearson M."/>
            <person name="Haas B.J."/>
            <person name="Mauceli E."/>
            <person name="Wortman J.R."/>
            <person name="Lee N.H."/>
            <person name="Guigo R."/>
            <person name="Stanke M."/>
            <person name="Alvarado L."/>
            <person name="Amedeo P."/>
            <person name="Antoine C.H."/>
            <person name="Arensburger P."/>
            <person name="Bidwell S.L."/>
            <person name="Crawford M."/>
            <person name="Camaro F."/>
            <person name="Devon K."/>
            <person name="Engels R."/>
            <person name="Hammond M."/>
            <person name="Howarth C."/>
            <person name="Koehrsen M."/>
            <person name="Lawson D."/>
            <person name="Montgomery P."/>
            <person name="Nene V."/>
            <person name="Nusbaum C."/>
            <person name="Puiu D."/>
            <person name="Romero-Severson J."/>
            <person name="Severson D.W."/>
            <person name="Shumway M."/>
            <person name="Sisk P."/>
            <person name="Stolte C."/>
            <person name="Zeng Q."/>
            <person name="Eisenstadt E."/>
            <person name="Fraser-Liggett C."/>
            <person name="Strausberg R."/>
            <person name="Galagan J."/>
            <person name="Birren B."/>
            <person name="Collins F.H."/>
        </authorList>
    </citation>
    <scope>NUCLEOTIDE SEQUENCE [LARGE SCALE GENOMIC DNA]</scope>
    <source>
        <strain evidence="5">JHB</strain>
    </source>
</reference>
<dbReference type="InterPro" id="IPR006170">
    <property type="entry name" value="PBP/GOBP"/>
</dbReference>
<gene>
    <name evidence="6" type="primary">6048497</name>
    <name evidence="5" type="ORF">CpipJ_CPIJ014546</name>
</gene>
<name>B0X6Y6_CULQU</name>
<dbReference type="Proteomes" id="UP000002320">
    <property type="component" value="Unassembled WGS sequence"/>
</dbReference>
<keyword evidence="7" id="KW-1185">Reference proteome</keyword>
<comment type="subcellular location">
    <subcellularLocation>
        <location evidence="1">Secreted</location>
    </subcellularLocation>
</comment>
<evidence type="ECO:0000313" key="5">
    <source>
        <dbReference type="EMBL" id="EDS41657.1"/>
    </source>
</evidence>
<dbReference type="OMA" id="MIDDCER"/>
<reference evidence="6" key="2">
    <citation type="submission" date="2020-05" db="UniProtKB">
        <authorList>
            <consortium name="EnsemblMetazoa"/>
        </authorList>
    </citation>
    <scope>IDENTIFICATION</scope>
    <source>
        <strain evidence="6">JHB</strain>
    </source>
</reference>
<dbReference type="AlphaFoldDB" id="B0X6Y6"/>
<dbReference type="VEuPathDB" id="VectorBase:CPIJ014546"/>
<dbReference type="EMBL" id="DS232430">
    <property type="protein sequence ID" value="EDS41657.1"/>
    <property type="molecule type" value="Genomic_DNA"/>
</dbReference>
<dbReference type="HOGENOM" id="CLU_1697261_0_0_1"/>
<sequence length="155" mass="17197">MQYLSIVFMSLFAIDLTSANGVAVSKIDEIFVGMCEKNIKPKVPAQLCQIRKLLIDVATAETKAFGDCILKEFGYFDSNGKIDKSALAKDYSEQGFIGKDAELSSMIDDCEREFGTGINSVNYLLCITMEKDFAGVLNSRKKKEGKWLPENPVCK</sequence>
<evidence type="ECO:0000256" key="4">
    <source>
        <dbReference type="SAM" id="SignalP"/>
    </source>
</evidence>